<dbReference type="OrthoDB" id="2596487at2759"/>
<dbReference type="EMBL" id="CABFNO020001527">
    <property type="protein sequence ID" value="CAG9994416.1"/>
    <property type="molecule type" value="Genomic_DNA"/>
</dbReference>
<comment type="caution">
    <text evidence="7">The sequence shown here is derived from an EMBL/GenBank/DDBJ whole genome shotgun (WGS) entry which is preliminary data.</text>
</comment>
<gene>
    <name evidence="7" type="ORF">CBYS24578_00013425</name>
</gene>
<keyword evidence="4" id="KW-0804">Transcription</keyword>
<dbReference type="PANTHER" id="PTHR47338">
    <property type="entry name" value="ZN(II)2CYS6 TRANSCRIPTION FACTOR (EUROFUNG)-RELATED"/>
    <property type="match status" value="1"/>
</dbReference>
<dbReference type="GO" id="GO:0006351">
    <property type="term" value="P:DNA-templated transcription"/>
    <property type="evidence" value="ECO:0007669"/>
    <property type="project" value="InterPro"/>
</dbReference>
<dbReference type="CDD" id="cd12148">
    <property type="entry name" value="fungal_TF_MHR"/>
    <property type="match status" value="1"/>
</dbReference>
<evidence type="ECO:0000313" key="8">
    <source>
        <dbReference type="Proteomes" id="UP000754883"/>
    </source>
</evidence>
<dbReference type="PANTHER" id="PTHR47338:SF7">
    <property type="entry name" value="ZN(II)2CYS6 TRANSCRIPTION FACTOR (EUROFUNG)"/>
    <property type="match status" value="1"/>
</dbReference>
<dbReference type="InterPro" id="IPR007219">
    <property type="entry name" value="XnlR_reg_dom"/>
</dbReference>
<evidence type="ECO:0000256" key="2">
    <source>
        <dbReference type="ARBA" id="ARBA00022723"/>
    </source>
</evidence>
<sequence>MTIQLMRNSSGNDAIVQLGFDQITRAMVDAFFEEVYPCSVFGFLRKNPFYESFENGYVSRGLLLSLCSLSVKYVLPKHEEQSRRWSAEAKSHAHRDIESGQVTASTLGSLILCFHQELFNRIFGAAWMTSGVAIRLAFALRFNLTPNTAPPGTLPMAWADGESRRRMMWAVYAMDIVLQCTKIFFTNPTSMR</sequence>
<reference evidence="7 8" key="2">
    <citation type="submission" date="2021-10" db="EMBL/GenBank/DDBJ databases">
        <authorList>
            <person name="Piombo E."/>
        </authorList>
    </citation>
    <scope>NUCLEOTIDE SEQUENCE [LARGE SCALE GENOMIC DNA]</scope>
</reference>
<dbReference type="AlphaFoldDB" id="A0A9N9UL01"/>
<reference evidence="8" key="1">
    <citation type="submission" date="2019-06" db="EMBL/GenBank/DDBJ databases">
        <authorList>
            <person name="Broberg M."/>
        </authorList>
    </citation>
    <scope>NUCLEOTIDE SEQUENCE [LARGE SCALE GENOMIC DNA]</scope>
</reference>
<name>A0A9N9UL01_9HYPO</name>
<dbReference type="GO" id="GO:0003677">
    <property type="term" value="F:DNA binding"/>
    <property type="evidence" value="ECO:0007669"/>
    <property type="project" value="InterPro"/>
</dbReference>
<proteinExistence type="predicted"/>
<dbReference type="GO" id="GO:0008270">
    <property type="term" value="F:zinc ion binding"/>
    <property type="evidence" value="ECO:0007669"/>
    <property type="project" value="InterPro"/>
</dbReference>
<evidence type="ECO:0000256" key="5">
    <source>
        <dbReference type="ARBA" id="ARBA00023242"/>
    </source>
</evidence>
<accession>A0A9N9UL01</accession>
<dbReference type="Pfam" id="PF04082">
    <property type="entry name" value="Fungal_trans"/>
    <property type="match status" value="1"/>
</dbReference>
<keyword evidence="5" id="KW-0539">Nucleus</keyword>
<evidence type="ECO:0000256" key="1">
    <source>
        <dbReference type="ARBA" id="ARBA00004123"/>
    </source>
</evidence>
<organism evidence="7 8">
    <name type="scientific">Clonostachys byssicola</name>
    <dbReference type="NCBI Taxonomy" id="160290"/>
    <lineage>
        <taxon>Eukaryota</taxon>
        <taxon>Fungi</taxon>
        <taxon>Dikarya</taxon>
        <taxon>Ascomycota</taxon>
        <taxon>Pezizomycotina</taxon>
        <taxon>Sordariomycetes</taxon>
        <taxon>Hypocreomycetidae</taxon>
        <taxon>Hypocreales</taxon>
        <taxon>Bionectriaceae</taxon>
        <taxon>Clonostachys</taxon>
    </lineage>
</organism>
<keyword evidence="3" id="KW-0805">Transcription regulation</keyword>
<comment type="subcellular location">
    <subcellularLocation>
        <location evidence="1">Nucleus</location>
    </subcellularLocation>
</comment>
<evidence type="ECO:0000256" key="3">
    <source>
        <dbReference type="ARBA" id="ARBA00023015"/>
    </source>
</evidence>
<evidence type="ECO:0000256" key="4">
    <source>
        <dbReference type="ARBA" id="ARBA00023163"/>
    </source>
</evidence>
<dbReference type="GO" id="GO:0000981">
    <property type="term" value="F:DNA-binding transcription factor activity, RNA polymerase II-specific"/>
    <property type="evidence" value="ECO:0007669"/>
    <property type="project" value="InterPro"/>
</dbReference>
<dbReference type="GO" id="GO:0005634">
    <property type="term" value="C:nucleus"/>
    <property type="evidence" value="ECO:0007669"/>
    <property type="project" value="UniProtKB-SubCell"/>
</dbReference>
<keyword evidence="2" id="KW-0479">Metal-binding</keyword>
<dbReference type="Proteomes" id="UP000754883">
    <property type="component" value="Unassembled WGS sequence"/>
</dbReference>
<dbReference type="InterPro" id="IPR050815">
    <property type="entry name" value="TF_fung"/>
</dbReference>
<evidence type="ECO:0000313" key="7">
    <source>
        <dbReference type="EMBL" id="CAG9994416.1"/>
    </source>
</evidence>
<keyword evidence="8" id="KW-1185">Reference proteome</keyword>
<evidence type="ECO:0000259" key="6">
    <source>
        <dbReference type="Pfam" id="PF04082"/>
    </source>
</evidence>
<feature type="domain" description="Xylanolytic transcriptional activator regulatory" evidence="6">
    <location>
        <begin position="29"/>
        <end position="177"/>
    </location>
</feature>
<protein>
    <recommendedName>
        <fullName evidence="6">Xylanolytic transcriptional activator regulatory domain-containing protein</fullName>
    </recommendedName>
</protein>